<keyword evidence="8" id="KW-1185">Reference proteome</keyword>
<dbReference type="Proteomes" id="UP000199427">
    <property type="component" value="Unassembled WGS sequence"/>
</dbReference>
<evidence type="ECO:0000313" key="7">
    <source>
        <dbReference type="EMBL" id="SER09092.1"/>
    </source>
</evidence>
<keyword evidence="3 5" id="KW-1133">Transmembrane helix</keyword>
<sequence>MMILESYMGVLIITFLAMFFMLGELMVKLKGLGMILGIGFITFYFLGQSPTYNVWLMGFVFIIGISLIVVDGKWIGDGTLGVIGLVLVLLSVAFAASTWIHALYSVAGVLLGSFSSLFLMKAFPRRDMWTKVALLDQLSSEAGYNSLNETYQDLLNQTGETITVLRPSGTIRVNGEEYSAISKSKWVEKGKKVKVVVVDGTKIEVEEVE</sequence>
<feature type="transmembrane region" description="Helical" evidence="5">
    <location>
        <begin position="77"/>
        <end position="96"/>
    </location>
</feature>
<dbReference type="RefSeq" id="WP_091775573.1">
    <property type="nucleotide sequence ID" value="NZ_FOES01000046.1"/>
</dbReference>
<evidence type="ECO:0000256" key="2">
    <source>
        <dbReference type="ARBA" id="ARBA00022692"/>
    </source>
</evidence>
<evidence type="ECO:0000256" key="4">
    <source>
        <dbReference type="ARBA" id="ARBA00023136"/>
    </source>
</evidence>
<dbReference type="SUPFAM" id="SSF141322">
    <property type="entry name" value="NfeD domain-like"/>
    <property type="match status" value="1"/>
</dbReference>
<dbReference type="GO" id="GO:0005886">
    <property type="term" value="C:plasma membrane"/>
    <property type="evidence" value="ECO:0007669"/>
    <property type="project" value="TreeGrafter"/>
</dbReference>
<dbReference type="STRING" id="571933.SAMN05216362_14619"/>
<dbReference type="PANTHER" id="PTHR33507:SF3">
    <property type="entry name" value="INNER MEMBRANE PROTEIN YBBJ"/>
    <property type="match status" value="1"/>
</dbReference>
<gene>
    <name evidence="7" type="ORF">SAMN05216362_14619</name>
</gene>
<evidence type="ECO:0000313" key="8">
    <source>
        <dbReference type="Proteomes" id="UP000199427"/>
    </source>
</evidence>
<comment type="subcellular location">
    <subcellularLocation>
        <location evidence="1">Membrane</location>
        <topology evidence="1">Multi-pass membrane protein</topology>
    </subcellularLocation>
</comment>
<name>A0A1H9LC75_9BACI</name>
<dbReference type="PANTHER" id="PTHR33507">
    <property type="entry name" value="INNER MEMBRANE PROTEIN YBBJ"/>
    <property type="match status" value="1"/>
</dbReference>
<evidence type="ECO:0000256" key="3">
    <source>
        <dbReference type="ARBA" id="ARBA00022989"/>
    </source>
</evidence>
<keyword evidence="2 5" id="KW-0812">Transmembrane</keyword>
<dbReference type="InterPro" id="IPR002810">
    <property type="entry name" value="NfeD-like_C"/>
</dbReference>
<dbReference type="Gene3D" id="2.40.50.140">
    <property type="entry name" value="Nucleic acid-binding proteins"/>
    <property type="match status" value="1"/>
</dbReference>
<dbReference type="EMBL" id="FOES01000046">
    <property type="protein sequence ID" value="SER09092.1"/>
    <property type="molecule type" value="Genomic_DNA"/>
</dbReference>
<accession>A0A1H9LC75</accession>
<dbReference type="AlphaFoldDB" id="A0A1H9LC75"/>
<protein>
    <submittedName>
        <fullName evidence="7">NfeD-like C-terminal, partner-binding</fullName>
    </submittedName>
</protein>
<keyword evidence="4 5" id="KW-0472">Membrane</keyword>
<evidence type="ECO:0000256" key="5">
    <source>
        <dbReference type="SAM" id="Phobius"/>
    </source>
</evidence>
<dbReference type="OrthoDB" id="9806253at2"/>
<feature type="transmembrane region" description="Helical" evidence="5">
    <location>
        <begin position="102"/>
        <end position="120"/>
    </location>
</feature>
<feature type="transmembrane region" description="Helical" evidence="5">
    <location>
        <begin position="52"/>
        <end position="70"/>
    </location>
</feature>
<evidence type="ECO:0000259" key="6">
    <source>
        <dbReference type="Pfam" id="PF01957"/>
    </source>
</evidence>
<organism evidence="7 8">
    <name type="scientific">Piscibacillus halophilus</name>
    <dbReference type="NCBI Taxonomy" id="571933"/>
    <lineage>
        <taxon>Bacteria</taxon>
        <taxon>Bacillati</taxon>
        <taxon>Bacillota</taxon>
        <taxon>Bacilli</taxon>
        <taxon>Bacillales</taxon>
        <taxon>Bacillaceae</taxon>
        <taxon>Piscibacillus</taxon>
    </lineage>
</organism>
<reference evidence="7 8" key="1">
    <citation type="submission" date="2016-10" db="EMBL/GenBank/DDBJ databases">
        <authorList>
            <person name="de Groot N.N."/>
        </authorList>
    </citation>
    <scope>NUCLEOTIDE SEQUENCE [LARGE SCALE GENOMIC DNA]</scope>
    <source>
        <strain evidence="7 8">DSM 21633</strain>
    </source>
</reference>
<dbReference type="Pfam" id="PF01957">
    <property type="entry name" value="NfeD"/>
    <property type="match status" value="1"/>
</dbReference>
<dbReference type="InterPro" id="IPR012340">
    <property type="entry name" value="NA-bd_OB-fold"/>
</dbReference>
<feature type="transmembrane region" description="Helical" evidence="5">
    <location>
        <begin position="29"/>
        <end position="46"/>
    </location>
</feature>
<dbReference type="InterPro" id="IPR052165">
    <property type="entry name" value="Membrane_assoc_protease"/>
</dbReference>
<evidence type="ECO:0000256" key="1">
    <source>
        <dbReference type="ARBA" id="ARBA00004141"/>
    </source>
</evidence>
<feature type="transmembrane region" description="Helical" evidence="5">
    <location>
        <begin position="6"/>
        <end position="22"/>
    </location>
</feature>
<proteinExistence type="predicted"/>
<feature type="domain" description="NfeD-like C-terminal" evidence="6">
    <location>
        <begin position="152"/>
        <end position="206"/>
    </location>
</feature>